<feature type="region of interest" description="Disordered" evidence="1">
    <location>
        <begin position="1"/>
        <end position="222"/>
    </location>
</feature>
<feature type="region of interest" description="Disordered" evidence="1">
    <location>
        <begin position="237"/>
        <end position="314"/>
    </location>
</feature>
<dbReference type="Proteomes" id="UP000567826">
    <property type="component" value="Unassembled WGS sequence"/>
</dbReference>
<accession>A0A7L2G180</accession>
<dbReference type="GeneID" id="137671197"/>
<dbReference type="EMBL" id="VWYG01003610">
    <property type="protein sequence ID" value="NXQ80577.1"/>
    <property type="molecule type" value="Genomic_DNA"/>
</dbReference>
<feature type="compositionally biased region" description="Low complexity" evidence="1">
    <location>
        <begin position="99"/>
        <end position="112"/>
    </location>
</feature>
<sequence length="526" mass="56090">MSLVAYASSEEESDAEEAAGEEEEAAAPPPAADQQPPARGLFANLPPPKASVMPPLPLAHQPLGSGFPLLPPPHGGPPPPFLMGPPPGMRGFSTPPPAMSLAQASAASLPEPDASGTGSGEQPRLEGLLLPPPRNAATTTAASTLNLPPPVSASAALPGAGVDLSLPKPKKRTEPVRITAPELHKGDSDSEEDEPAKKKTTLQGRGEGSGLSALLPQPKNLTVKETNRLLLPYAFSKKAGENASDSKPTKAPTSSSKTKPLSKPAVPTTPSPSAIKAAAKSAALQVTKQITQEEDDSDEEVEPENYFSLSDRSEPSVVGAAETYVYSGTVVSEDPPPGTETEPQFQDAAANAPLEFKTGAGSSGAQHSWVPKPGEDYGSQPYGQFPAYGEAGAYYQDYYSSGYYQEVEPAQAPPQETNTDSSFIDDEAFKRLQGKRNRGREEINFVDIKGDDQLSGAQQWLTKSLTEEKTMKSFSKKKGDQPTGQQRRKHQITYLIHQAKERELELKNTWSENKLSRRQTQAKYGF</sequence>
<dbReference type="InterPro" id="IPR018800">
    <property type="entry name" value="PRCC"/>
</dbReference>
<dbReference type="PANTHER" id="PTHR13621:SF2">
    <property type="entry name" value="PROLINE-RICH PROTEIN PRCC"/>
    <property type="match status" value="1"/>
</dbReference>
<feature type="compositionally biased region" description="Low complexity" evidence="1">
    <location>
        <begin position="271"/>
        <end position="283"/>
    </location>
</feature>
<dbReference type="PANTHER" id="PTHR13621">
    <property type="entry name" value="PROLINE-RICH PROTEIN PRCC"/>
    <property type="match status" value="1"/>
</dbReference>
<feature type="compositionally biased region" description="Low complexity" evidence="1">
    <location>
        <begin position="120"/>
        <end position="162"/>
    </location>
</feature>
<evidence type="ECO:0000313" key="3">
    <source>
        <dbReference type="Proteomes" id="UP000567826"/>
    </source>
</evidence>
<comment type="caution">
    <text evidence="2">The sequence shown here is derived from an EMBL/GenBank/DDBJ whole genome shotgun (WGS) entry which is preliminary data.</text>
</comment>
<feature type="region of interest" description="Disordered" evidence="1">
    <location>
        <begin position="468"/>
        <end position="489"/>
    </location>
</feature>
<keyword evidence="3" id="KW-1185">Reference proteome</keyword>
<feature type="non-terminal residue" evidence="2">
    <location>
        <position position="1"/>
    </location>
</feature>
<feature type="region of interest" description="Disordered" evidence="1">
    <location>
        <begin position="328"/>
        <end position="383"/>
    </location>
</feature>
<gene>
    <name evidence="2" type="primary">Prcc</name>
    <name evidence="2" type="ORF">NYCGRA_R02736</name>
</gene>
<reference evidence="2 3" key="1">
    <citation type="submission" date="2019-09" db="EMBL/GenBank/DDBJ databases">
        <title>Bird 10,000 Genomes (B10K) Project - Family phase.</title>
        <authorList>
            <person name="Zhang G."/>
        </authorList>
    </citation>
    <scope>NUCLEOTIDE SEQUENCE [LARGE SCALE GENOMIC DNA]</scope>
    <source>
        <strain evidence="2">B10K-DU-001-56</strain>
        <tissue evidence="2">Muscle</tissue>
    </source>
</reference>
<feature type="compositionally biased region" description="Acidic residues" evidence="1">
    <location>
        <begin position="292"/>
        <end position="303"/>
    </location>
</feature>
<name>A0A7L2G180_NYCGR</name>
<dbReference type="OrthoDB" id="206969at2759"/>
<evidence type="ECO:0000256" key="1">
    <source>
        <dbReference type="SAM" id="MobiDB-lite"/>
    </source>
</evidence>
<evidence type="ECO:0000313" key="2">
    <source>
        <dbReference type="EMBL" id="NXQ80577.1"/>
    </source>
</evidence>
<feature type="compositionally biased region" description="Pro residues" evidence="1">
    <location>
        <begin position="45"/>
        <end position="57"/>
    </location>
</feature>
<dbReference type="Pfam" id="PF10253">
    <property type="entry name" value="PRCC"/>
    <property type="match status" value="1"/>
</dbReference>
<feature type="compositionally biased region" description="Acidic residues" evidence="1">
    <location>
        <begin position="9"/>
        <end position="25"/>
    </location>
</feature>
<dbReference type="GO" id="GO:0005634">
    <property type="term" value="C:nucleus"/>
    <property type="evidence" value="ECO:0007669"/>
    <property type="project" value="TreeGrafter"/>
</dbReference>
<feature type="non-terminal residue" evidence="2">
    <location>
        <position position="526"/>
    </location>
</feature>
<organism evidence="2 3">
    <name type="scientific">Nyctibius grandis</name>
    <name type="common">Great potoo</name>
    <dbReference type="NCBI Taxonomy" id="48427"/>
    <lineage>
        <taxon>Eukaryota</taxon>
        <taxon>Metazoa</taxon>
        <taxon>Chordata</taxon>
        <taxon>Craniata</taxon>
        <taxon>Vertebrata</taxon>
        <taxon>Euteleostomi</taxon>
        <taxon>Archelosauria</taxon>
        <taxon>Archosauria</taxon>
        <taxon>Dinosauria</taxon>
        <taxon>Saurischia</taxon>
        <taxon>Theropoda</taxon>
        <taxon>Coelurosauria</taxon>
        <taxon>Aves</taxon>
        <taxon>Neognathae</taxon>
        <taxon>Neoaves</taxon>
        <taxon>Strisores</taxon>
        <taxon>Caprimulgiformes</taxon>
        <taxon>Nyctibiidae</taxon>
        <taxon>Nyctibius</taxon>
    </lineage>
</organism>
<dbReference type="RefSeq" id="XP_068270711.1">
    <property type="nucleotide sequence ID" value="XM_068414610.1"/>
</dbReference>
<proteinExistence type="predicted"/>
<dbReference type="AlphaFoldDB" id="A0A7L2G180"/>
<feature type="compositionally biased region" description="Low complexity" evidence="1">
    <location>
        <begin position="249"/>
        <end position="265"/>
    </location>
</feature>
<protein>
    <submittedName>
        <fullName evidence="2">PRCC protein</fullName>
    </submittedName>
</protein>
<feature type="compositionally biased region" description="Pro residues" evidence="1">
    <location>
        <begin position="69"/>
        <end position="98"/>
    </location>
</feature>